<dbReference type="Pfam" id="PF05577">
    <property type="entry name" value="Peptidase_S28"/>
    <property type="match status" value="1"/>
</dbReference>
<dbReference type="GO" id="GO:0006508">
    <property type="term" value="P:proteolysis"/>
    <property type="evidence" value="ECO:0007669"/>
    <property type="project" value="UniProtKB-KW"/>
</dbReference>
<protein>
    <submittedName>
        <fullName evidence="6">Uncharacterized protein</fullName>
    </submittedName>
</protein>
<evidence type="ECO:0000256" key="1">
    <source>
        <dbReference type="ARBA" id="ARBA00011079"/>
    </source>
</evidence>
<evidence type="ECO:0000256" key="2">
    <source>
        <dbReference type="ARBA" id="ARBA00022670"/>
    </source>
</evidence>
<evidence type="ECO:0000256" key="3">
    <source>
        <dbReference type="ARBA" id="ARBA00022729"/>
    </source>
</evidence>
<dbReference type="SUPFAM" id="SSF53474">
    <property type="entry name" value="alpha/beta-Hydrolases"/>
    <property type="match status" value="1"/>
</dbReference>
<comment type="caution">
    <text evidence="6">The sequence shown here is derived from an EMBL/GenBank/DDBJ whole genome shotgun (WGS) entry which is preliminary data.</text>
</comment>
<dbReference type="Gene3D" id="3.40.50.1820">
    <property type="entry name" value="alpha/beta hydrolase"/>
    <property type="match status" value="2"/>
</dbReference>
<sequence length="462" mass="51315">MPVNTQPFHTDRTDISTNALRQIDHFQNSSRYVPHTNATFKQRYFFDDSYYKAGGPVFLYIGGETSGEDRFSNLETGIIQILMQATNGLGIILENRYYGESYPYGSSTTDELRFLTTEQTIADNAYFAQHATFPGVNATLTAPGTPWILYGGSLAGAQTAFSLKTYGGANGVLWGGIASSGTTKAKLAYVEWYDPIQKYGPQDCVASINAIVEKIDHVFETGNATAIRQMKAVFGLEALTNNGDFAMTIAFPLGGPMNYPTNTWQELNWHPAYSSDDFWLFCTNVTDLDAPENITQVDYALAQYTDGEPWINLGKYANYIKQYLIPICDGAPIDSIECFGTQNQTYFSDPSNSGDRSYLYSTCTESGLYQVARPYGPSLISRALQVNYTQQWCTWAFPAGEDSAIPSTPDLWRYNVFGGYNVSADRLAHIDGDQDVWLDICYHSHDAPLRLTPSPTEADLHP</sequence>
<keyword evidence="2" id="KW-0645">Protease</keyword>
<dbReference type="PANTHER" id="PTHR11010:SF117">
    <property type="entry name" value="SERINE PROTEASE 16"/>
    <property type="match status" value="1"/>
</dbReference>
<evidence type="ECO:0000313" key="6">
    <source>
        <dbReference type="EMBL" id="KAK4544242.1"/>
    </source>
</evidence>
<dbReference type="GO" id="GO:0070008">
    <property type="term" value="F:serine-type exopeptidase activity"/>
    <property type="evidence" value="ECO:0007669"/>
    <property type="project" value="InterPro"/>
</dbReference>
<dbReference type="PANTHER" id="PTHR11010">
    <property type="entry name" value="PROTEASE S28 PRO-X CARBOXYPEPTIDASE-RELATED"/>
    <property type="match status" value="1"/>
</dbReference>
<dbReference type="Proteomes" id="UP001324427">
    <property type="component" value="Unassembled WGS sequence"/>
</dbReference>
<keyword evidence="3" id="KW-0732">Signal</keyword>
<evidence type="ECO:0000313" key="7">
    <source>
        <dbReference type="Proteomes" id="UP001324427"/>
    </source>
</evidence>
<keyword evidence="4" id="KW-0378">Hydrolase</keyword>
<dbReference type="EMBL" id="JAVFHQ010000026">
    <property type="protein sequence ID" value="KAK4544242.1"/>
    <property type="molecule type" value="Genomic_DNA"/>
</dbReference>
<dbReference type="GO" id="GO:0008239">
    <property type="term" value="F:dipeptidyl-peptidase activity"/>
    <property type="evidence" value="ECO:0007669"/>
    <property type="project" value="TreeGrafter"/>
</dbReference>
<accession>A0AAV9JG62</accession>
<name>A0AAV9JG62_9PEZI</name>
<evidence type="ECO:0000256" key="4">
    <source>
        <dbReference type="ARBA" id="ARBA00022801"/>
    </source>
</evidence>
<dbReference type="InterPro" id="IPR008758">
    <property type="entry name" value="Peptidase_S28"/>
</dbReference>
<dbReference type="InterPro" id="IPR029058">
    <property type="entry name" value="AB_hydrolase_fold"/>
</dbReference>
<reference evidence="6 7" key="1">
    <citation type="submission" date="2021-11" db="EMBL/GenBank/DDBJ databases">
        <title>Black yeast isolated from Biological Soil Crust.</title>
        <authorList>
            <person name="Kurbessoian T."/>
        </authorList>
    </citation>
    <scope>NUCLEOTIDE SEQUENCE [LARGE SCALE GENOMIC DNA]</scope>
    <source>
        <strain evidence="6 7">CCFEE 5522</strain>
    </source>
</reference>
<gene>
    <name evidence="6" type="ORF">LTR36_004452</name>
</gene>
<keyword evidence="7" id="KW-1185">Reference proteome</keyword>
<proteinExistence type="inferred from homology"/>
<dbReference type="AlphaFoldDB" id="A0AAV9JG62"/>
<organism evidence="6 7">
    <name type="scientific">Oleoguttula mirabilis</name>
    <dbReference type="NCBI Taxonomy" id="1507867"/>
    <lineage>
        <taxon>Eukaryota</taxon>
        <taxon>Fungi</taxon>
        <taxon>Dikarya</taxon>
        <taxon>Ascomycota</taxon>
        <taxon>Pezizomycotina</taxon>
        <taxon>Dothideomycetes</taxon>
        <taxon>Dothideomycetidae</taxon>
        <taxon>Mycosphaerellales</taxon>
        <taxon>Teratosphaeriaceae</taxon>
        <taxon>Oleoguttula</taxon>
    </lineage>
</organism>
<keyword evidence="5" id="KW-0325">Glycoprotein</keyword>
<comment type="similarity">
    <text evidence="1">Belongs to the peptidase S28 family.</text>
</comment>
<evidence type="ECO:0000256" key="5">
    <source>
        <dbReference type="ARBA" id="ARBA00023180"/>
    </source>
</evidence>